<dbReference type="eggNOG" id="ENOG50303YG">
    <property type="taxonomic scope" value="Bacteria"/>
</dbReference>
<dbReference type="EMBL" id="CP006608">
    <property type="protein sequence ID" value="AGR58209.1"/>
    <property type="molecule type" value="Genomic_DNA"/>
</dbReference>
<reference evidence="1 2" key="1">
    <citation type="submission" date="2013-07" db="EMBL/GenBank/DDBJ databases">
        <title>Genome sequence of Salmonella bongori N268-08 - a rare clinical isolate.</title>
        <authorList>
            <person name="Marti R."/>
            <person name="Hagens S."/>
            <person name="Loessner M.J."/>
            <person name="Klumpp J."/>
        </authorList>
    </citation>
    <scope>NUCLEOTIDE SEQUENCE [LARGE SCALE GENOMIC DNA]</scope>
    <source>
        <strain evidence="1 2">N268-08</strain>
    </source>
</reference>
<evidence type="ECO:0000313" key="1">
    <source>
        <dbReference type="EMBL" id="AGR58209.1"/>
    </source>
</evidence>
<organism evidence="1 2">
    <name type="scientific">Salmonella bongori N268-08</name>
    <dbReference type="NCBI Taxonomy" id="1197719"/>
    <lineage>
        <taxon>Bacteria</taxon>
        <taxon>Pseudomonadati</taxon>
        <taxon>Pseudomonadota</taxon>
        <taxon>Gammaproteobacteria</taxon>
        <taxon>Enterobacterales</taxon>
        <taxon>Enterobacteriaceae</taxon>
        <taxon>Salmonella</taxon>
    </lineage>
</organism>
<dbReference type="AlphaFoldDB" id="S5MU97"/>
<protein>
    <submittedName>
        <fullName evidence="1">Uncharacterized protein</fullName>
    </submittedName>
</protein>
<proteinExistence type="predicted"/>
<name>S5MU97_SALBN</name>
<dbReference type="PATRIC" id="fig|1197719.3.peg.1017"/>
<dbReference type="Proteomes" id="UP000015042">
    <property type="component" value="Chromosome"/>
</dbReference>
<dbReference type="HOGENOM" id="CLU_1524076_0_0_6"/>
<dbReference type="KEGG" id="sbz:A464_1023"/>
<sequence>MLRPGFVLLYEQPCIHYIAPDHIQNVALTGGAKIRNLHRHAKCRDCLSVNRRIMLITDVDGTWFRDKFTSPFSGVPLHISTCKSPSVNTAKARELCLTFQPSLAHKNSDVFCFYRVCTHFPKNSQQITLGLVILFLSSWCWLGTGILSGILPGGRNLHENGIPGRRSGAPSVNTGQ</sequence>
<gene>
    <name evidence="1" type="ORF">A464_1023</name>
</gene>
<evidence type="ECO:0000313" key="2">
    <source>
        <dbReference type="Proteomes" id="UP000015042"/>
    </source>
</evidence>
<accession>S5MU97</accession>